<dbReference type="PROSITE" id="PS50088">
    <property type="entry name" value="ANK_REPEAT"/>
    <property type="match status" value="4"/>
</dbReference>
<dbReference type="EMBL" id="KZ993821">
    <property type="protein sequence ID" value="RKO94775.1"/>
    <property type="molecule type" value="Genomic_DNA"/>
</dbReference>
<evidence type="ECO:0000313" key="5">
    <source>
        <dbReference type="Proteomes" id="UP000269721"/>
    </source>
</evidence>
<dbReference type="SMART" id="SM00248">
    <property type="entry name" value="ANK"/>
    <property type="match status" value="6"/>
</dbReference>
<sequence length="308" mass="32983">ATRSGQVEVLRYLLEIQHLSPTTKTYALETPLHLSAHHPIPSIPALLIAHGADVNGRDAVLETPLHYASRHGTDRTIALLLSHSADPNAQSTTLTSPLHLARDPETVSALLAHPDTNPNLASRTGTTPILYHAQHAATPTVLAILAHSATDPRAADVGGRTLLHLACFRGYGDIVEALLTRGGVDIESRTLRGNAPLHAASDAGHLDIVGMLLRAGADPRVRNGQGKRAGDLARNEAVREILDGERLVGVTATVCPVCVCVCRAGDECRTGKGSDVLKTRVESNALPRRLPSRPYYRLYPLPHSQFPQ</sequence>
<dbReference type="InterPro" id="IPR002110">
    <property type="entry name" value="Ankyrin_rpt"/>
</dbReference>
<dbReference type="GO" id="GO:0004842">
    <property type="term" value="F:ubiquitin-protein transferase activity"/>
    <property type="evidence" value="ECO:0007669"/>
    <property type="project" value="TreeGrafter"/>
</dbReference>
<reference evidence="5" key="1">
    <citation type="journal article" date="2018" name="Nat. Microbiol.">
        <title>Leveraging single-cell genomics to expand the fungal tree of life.</title>
        <authorList>
            <person name="Ahrendt S.R."/>
            <person name="Quandt C.A."/>
            <person name="Ciobanu D."/>
            <person name="Clum A."/>
            <person name="Salamov A."/>
            <person name="Andreopoulos B."/>
            <person name="Cheng J.F."/>
            <person name="Woyke T."/>
            <person name="Pelin A."/>
            <person name="Henrissat B."/>
            <person name="Reynolds N.K."/>
            <person name="Benny G.L."/>
            <person name="Smith M.E."/>
            <person name="James T.Y."/>
            <person name="Grigoriev I.V."/>
        </authorList>
    </citation>
    <scope>NUCLEOTIDE SEQUENCE [LARGE SCALE GENOMIC DNA]</scope>
</reference>
<protein>
    <submittedName>
        <fullName evidence="4">Ankyrin repeat-containing domain protein</fullName>
    </submittedName>
</protein>
<evidence type="ECO:0000256" key="3">
    <source>
        <dbReference type="PROSITE-ProRule" id="PRU00023"/>
    </source>
</evidence>
<dbReference type="SUPFAM" id="SSF48403">
    <property type="entry name" value="Ankyrin repeat"/>
    <property type="match status" value="1"/>
</dbReference>
<evidence type="ECO:0000256" key="2">
    <source>
        <dbReference type="ARBA" id="ARBA00023043"/>
    </source>
</evidence>
<dbReference type="InterPro" id="IPR036770">
    <property type="entry name" value="Ankyrin_rpt-contain_sf"/>
</dbReference>
<evidence type="ECO:0000313" key="4">
    <source>
        <dbReference type="EMBL" id="RKO94775.1"/>
    </source>
</evidence>
<feature type="repeat" description="ANK" evidence="3">
    <location>
        <begin position="60"/>
        <end position="92"/>
    </location>
</feature>
<dbReference type="PANTHER" id="PTHR24171">
    <property type="entry name" value="ANKYRIN REPEAT DOMAIN-CONTAINING PROTEIN 39-RELATED"/>
    <property type="match status" value="1"/>
</dbReference>
<dbReference type="AlphaFoldDB" id="A0A4P9WQU1"/>
<dbReference type="Pfam" id="PF12796">
    <property type="entry name" value="Ank_2"/>
    <property type="match status" value="2"/>
</dbReference>
<dbReference type="PROSITE" id="PS50297">
    <property type="entry name" value="ANK_REP_REGION"/>
    <property type="match status" value="4"/>
</dbReference>
<dbReference type="OrthoDB" id="7464126at2759"/>
<keyword evidence="2 3" id="KW-0040">ANK repeat</keyword>
<dbReference type="Proteomes" id="UP000269721">
    <property type="component" value="Unassembled WGS sequence"/>
</dbReference>
<dbReference type="GO" id="GO:0085020">
    <property type="term" value="P:protein K6-linked ubiquitination"/>
    <property type="evidence" value="ECO:0007669"/>
    <property type="project" value="TreeGrafter"/>
</dbReference>
<feature type="repeat" description="ANK" evidence="3">
    <location>
        <begin position="192"/>
        <end position="224"/>
    </location>
</feature>
<gene>
    <name evidence="4" type="ORF">BDK51DRAFT_19065</name>
</gene>
<accession>A0A4P9WQU1</accession>
<name>A0A4P9WQU1_9FUNG</name>
<keyword evidence="5" id="KW-1185">Reference proteome</keyword>
<evidence type="ECO:0000256" key="1">
    <source>
        <dbReference type="ARBA" id="ARBA00022737"/>
    </source>
</evidence>
<proteinExistence type="predicted"/>
<dbReference type="PANTHER" id="PTHR24171:SF8">
    <property type="entry name" value="BRCA1-ASSOCIATED RING DOMAIN PROTEIN 1"/>
    <property type="match status" value="1"/>
</dbReference>
<feature type="non-terminal residue" evidence="4">
    <location>
        <position position="1"/>
    </location>
</feature>
<organism evidence="4 5">
    <name type="scientific">Blyttiomyces helicus</name>
    <dbReference type="NCBI Taxonomy" id="388810"/>
    <lineage>
        <taxon>Eukaryota</taxon>
        <taxon>Fungi</taxon>
        <taxon>Fungi incertae sedis</taxon>
        <taxon>Chytridiomycota</taxon>
        <taxon>Chytridiomycota incertae sedis</taxon>
        <taxon>Chytridiomycetes</taxon>
        <taxon>Chytridiomycetes incertae sedis</taxon>
        <taxon>Blyttiomyces</taxon>
    </lineage>
</organism>
<feature type="repeat" description="ANK" evidence="3">
    <location>
        <begin position="158"/>
        <end position="182"/>
    </location>
</feature>
<keyword evidence="1" id="KW-0677">Repeat</keyword>
<dbReference type="Gene3D" id="1.25.40.20">
    <property type="entry name" value="Ankyrin repeat-containing domain"/>
    <property type="match status" value="2"/>
</dbReference>
<feature type="repeat" description="ANK" evidence="3">
    <location>
        <begin position="27"/>
        <end position="59"/>
    </location>
</feature>